<dbReference type="EMBL" id="JACEIK010004948">
    <property type="protein sequence ID" value="MCD9646890.1"/>
    <property type="molecule type" value="Genomic_DNA"/>
</dbReference>
<feature type="compositionally biased region" description="Low complexity" evidence="1">
    <location>
        <begin position="112"/>
        <end position="121"/>
    </location>
</feature>
<name>A0ABS8VLV6_DATST</name>
<accession>A0ABS8VLV6</accession>
<feature type="region of interest" description="Disordered" evidence="1">
    <location>
        <begin position="1"/>
        <end position="30"/>
    </location>
</feature>
<reference evidence="2 3" key="1">
    <citation type="journal article" date="2021" name="BMC Genomics">
        <title>Datura genome reveals duplications of psychoactive alkaloid biosynthetic genes and high mutation rate following tissue culture.</title>
        <authorList>
            <person name="Rajewski A."/>
            <person name="Carter-House D."/>
            <person name="Stajich J."/>
            <person name="Litt A."/>
        </authorList>
    </citation>
    <scope>NUCLEOTIDE SEQUENCE [LARGE SCALE GENOMIC DNA]</scope>
    <source>
        <strain evidence="2">AR-01</strain>
    </source>
</reference>
<sequence>MGYLGAIRGSRSRVSVRGPSSSRDRGTYPGPAKCKCHSTTCRCSACFIQNTRKKNVQGCAPAHHLRRLTIKLDRRWSMGSFHRFTDGPPVLQSKPHPLFLISQLLKKKPTTKKTSNNSLNTWVASKEVP</sequence>
<evidence type="ECO:0000313" key="2">
    <source>
        <dbReference type="EMBL" id="MCD9646890.1"/>
    </source>
</evidence>
<dbReference type="Proteomes" id="UP000823775">
    <property type="component" value="Unassembled WGS sequence"/>
</dbReference>
<protein>
    <submittedName>
        <fullName evidence="2">Uncharacterized protein</fullName>
    </submittedName>
</protein>
<evidence type="ECO:0000313" key="3">
    <source>
        <dbReference type="Proteomes" id="UP000823775"/>
    </source>
</evidence>
<evidence type="ECO:0000256" key="1">
    <source>
        <dbReference type="SAM" id="MobiDB-lite"/>
    </source>
</evidence>
<feature type="region of interest" description="Disordered" evidence="1">
    <location>
        <begin position="110"/>
        <end position="129"/>
    </location>
</feature>
<organism evidence="2 3">
    <name type="scientific">Datura stramonium</name>
    <name type="common">Jimsonweed</name>
    <name type="synonym">Common thornapple</name>
    <dbReference type="NCBI Taxonomy" id="4076"/>
    <lineage>
        <taxon>Eukaryota</taxon>
        <taxon>Viridiplantae</taxon>
        <taxon>Streptophyta</taxon>
        <taxon>Embryophyta</taxon>
        <taxon>Tracheophyta</taxon>
        <taxon>Spermatophyta</taxon>
        <taxon>Magnoliopsida</taxon>
        <taxon>eudicotyledons</taxon>
        <taxon>Gunneridae</taxon>
        <taxon>Pentapetalae</taxon>
        <taxon>asterids</taxon>
        <taxon>lamiids</taxon>
        <taxon>Solanales</taxon>
        <taxon>Solanaceae</taxon>
        <taxon>Solanoideae</taxon>
        <taxon>Datureae</taxon>
        <taxon>Datura</taxon>
    </lineage>
</organism>
<comment type="caution">
    <text evidence="2">The sequence shown here is derived from an EMBL/GenBank/DDBJ whole genome shotgun (WGS) entry which is preliminary data.</text>
</comment>
<proteinExistence type="predicted"/>
<gene>
    <name evidence="2" type="ORF">HAX54_037131</name>
</gene>
<keyword evidence="3" id="KW-1185">Reference proteome</keyword>
<feature type="compositionally biased region" description="Low complexity" evidence="1">
    <location>
        <begin position="8"/>
        <end position="21"/>
    </location>
</feature>